<dbReference type="EMBL" id="CP122959">
    <property type="protein sequence ID" value="WGI19303.1"/>
    <property type="molecule type" value="Genomic_DNA"/>
</dbReference>
<proteinExistence type="predicted"/>
<accession>A0A2L0E0M4</accession>
<dbReference type="Proteomes" id="UP001179858">
    <property type="component" value="Chromosome"/>
</dbReference>
<sequence>MKQLIMLILIMLLAVFIFLDLHFKHNKSRAYQNDERWQLITIKAAKVMAIFLDSIVILLALAMTYFLLTDGGSEMMTISDAVSDAFYIYALKYPVEYCAYRYYDQVL</sequence>
<protein>
    <submittedName>
        <fullName evidence="1">Uncharacterized protein</fullName>
    </submittedName>
</protein>
<evidence type="ECO:0000313" key="1">
    <source>
        <dbReference type="EMBL" id="WGI19303.1"/>
    </source>
</evidence>
<dbReference type="AlphaFoldDB" id="A0A2L0E0M4"/>
<organism evidence="1 2">
    <name type="scientific">Latilactobacillus sakei</name>
    <name type="common">Lactobacillus sakei</name>
    <dbReference type="NCBI Taxonomy" id="1599"/>
    <lineage>
        <taxon>Bacteria</taxon>
        <taxon>Bacillati</taxon>
        <taxon>Bacillota</taxon>
        <taxon>Bacilli</taxon>
        <taxon>Lactobacillales</taxon>
        <taxon>Lactobacillaceae</taxon>
        <taxon>Latilactobacillus</taxon>
    </lineage>
</organism>
<evidence type="ECO:0000313" key="2">
    <source>
        <dbReference type="Proteomes" id="UP001179858"/>
    </source>
</evidence>
<dbReference type="RefSeq" id="WP_011373864.1">
    <property type="nucleotide sequence ID" value="NZ_CP017272.1"/>
</dbReference>
<name>A0A2L0E0M4_LATSK</name>
<gene>
    <name evidence="1" type="ORF">QBD03_00730</name>
</gene>
<reference evidence="1" key="1">
    <citation type="submission" date="2023-04" db="EMBL/GenBank/DDBJ databases">
        <title>Novel strain of Lactilactobacillus sakei and use thereof.</title>
        <authorList>
            <person name="Kim S.Y."/>
        </authorList>
    </citation>
    <scope>NUCLEOTIDE SEQUENCE</scope>
    <source>
        <strain evidence="1">HUP1</strain>
    </source>
</reference>